<evidence type="ECO:0000256" key="2">
    <source>
        <dbReference type="ARBA" id="ARBA00012543"/>
    </source>
</evidence>
<dbReference type="CDD" id="cd04190">
    <property type="entry name" value="Chitin_synth_C"/>
    <property type="match status" value="1"/>
</dbReference>
<proteinExistence type="predicted"/>
<dbReference type="OrthoDB" id="26569at2759"/>
<dbReference type="GO" id="GO:0005886">
    <property type="term" value="C:plasma membrane"/>
    <property type="evidence" value="ECO:0007669"/>
    <property type="project" value="UniProtKB-SubCell"/>
</dbReference>
<feature type="compositionally biased region" description="Polar residues" evidence="10">
    <location>
        <begin position="72"/>
        <end position="81"/>
    </location>
</feature>
<dbReference type="GO" id="GO:0004100">
    <property type="term" value="F:chitin synthase activity"/>
    <property type="evidence" value="ECO:0007669"/>
    <property type="project" value="UniProtKB-EC"/>
</dbReference>
<name>A0A1Q2YBJ8_9ASCO</name>
<keyword evidence="4" id="KW-0328">Glycosyltransferase</keyword>
<feature type="region of interest" description="Disordered" evidence="10">
    <location>
        <begin position="1"/>
        <end position="81"/>
    </location>
</feature>
<evidence type="ECO:0000259" key="12">
    <source>
        <dbReference type="Pfam" id="PF08407"/>
    </source>
</evidence>
<comment type="subcellular location">
    <subcellularLocation>
        <location evidence="1">Cell membrane</location>
        <topology evidence="1">Multi-pass membrane protein</topology>
    </subcellularLocation>
</comment>
<keyword evidence="3" id="KW-1003">Cell membrane</keyword>
<evidence type="ECO:0000256" key="10">
    <source>
        <dbReference type="SAM" id="MobiDB-lite"/>
    </source>
</evidence>
<evidence type="ECO:0000313" key="14">
    <source>
        <dbReference type="Proteomes" id="UP000186136"/>
    </source>
</evidence>
<feature type="compositionally biased region" description="Acidic residues" evidence="10">
    <location>
        <begin position="18"/>
        <end position="30"/>
    </location>
</feature>
<dbReference type="Pfam" id="PF01644">
    <property type="entry name" value="Chitin_synth_1"/>
    <property type="match status" value="2"/>
</dbReference>
<dbReference type="Pfam" id="PF08407">
    <property type="entry name" value="Chitin_synth_1N"/>
    <property type="match status" value="1"/>
</dbReference>
<dbReference type="InterPro" id="IPR029044">
    <property type="entry name" value="Nucleotide-diphossugar_trans"/>
</dbReference>
<feature type="transmembrane region" description="Helical" evidence="11">
    <location>
        <begin position="684"/>
        <end position="703"/>
    </location>
</feature>
<dbReference type="InterPro" id="IPR013616">
    <property type="entry name" value="Chitin_synth_N"/>
</dbReference>
<dbReference type="PANTHER" id="PTHR22914:SF9">
    <property type="entry name" value="CHITIN SYNTHASE 1"/>
    <property type="match status" value="1"/>
</dbReference>
<keyword evidence="9" id="KW-0961">Cell wall biogenesis/degradation</keyword>
<feature type="compositionally biased region" description="Polar residues" evidence="10">
    <location>
        <begin position="125"/>
        <end position="143"/>
    </location>
</feature>
<feature type="transmembrane region" description="Helical" evidence="11">
    <location>
        <begin position="640"/>
        <end position="664"/>
    </location>
</feature>
<evidence type="ECO:0000256" key="5">
    <source>
        <dbReference type="ARBA" id="ARBA00022679"/>
    </source>
</evidence>
<dbReference type="EC" id="2.4.1.16" evidence="2"/>
<evidence type="ECO:0000256" key="8">
    <source>
        <dbReference type="ARBA" id="ARBA00023136"/>
    </source>
</evidence>
<evidence type="ECO:0000256" key="4">
    <source>
        <dbReference type="ARBA" id="ARBA00022676"/>
    </source>
</evidence>
<evidence type="ECO:0000256" key="7">
    <source>
        <dbReference type="ARBA" id="ARBA00022989"/>
    </source>
</evidence>
<feature type="transmembrane region" description="Helical" evidence="11">
    <location>
        <begin position="979"/>
        <end position="1002"/>
    </location>
</feature>
<dbReference type="AlphaFoldDB" id="A0A1Q2YBJ8"/>
<comment type="caution">
    <text evidence="13">The sequence shown here is derived from an EMBL/GenBank/DDBJ whole genome shotgun (WGS) entry which is preliminary data.</text>
</comment>
<dbReference type="GO" id="GO:0071555">
    <property type="term" value="P:cell wall organization"/>
    <property type="evidence" value="ECO:0007669"/>
    <property type="project" value="UniProtKB-KW"/>
</dbReference>
<dbReference type="PANTHER" id="PTHR22914">
    <property type="entry name" value="CHITIN SYNTHASE"/>
    <property type="match status" value="1"/>
</dbReference>
<dbReference type="EMBL" id="BDGI01000011">
    <property type="protein sequence ID" value="GAV26881.1"/>
    <property type="molecule type" value="Genomic_DNA"/>
</dbReference>
<evidence type="ECO:0000256" key="1">
    <source>
        <dbReference type="ARBA" id="ARBA00004651"/>
    </source>
</evidence>
<keyword evidence="7 11" id="KW-1133">Transmembrane helix</keyword>
<dbReference type="Proteomes" id="UP000186136">
    <property type="component" value="Unassembled WGS sequence"/>
</dbReference>
<dbReference type="InterPro" id="IPR004835">
    <property type="entry name" value="Chitin_synth"/>
</dbReference>
<feature type="transmembrane region" description="Helical" evidence="11">
    <location>
        <begin position="780"/>
        <end position="806"/>
    </location>
</feature>
<feature type="region of interest" description="Disordered" evidence="10">
    <location>
        <begin position="125"/>
        <end position="158"/>
    </location>
</feature>
<feature type="region of interest" description="Disordered" evidence="10">
    <location>
        <begin position="877"/>
        <end position="899"/>
    </location>
</feature>
<feature type="transmembrane region" description="Helical" evidence="11">
    <location>
        <begin position="715"/>
        <end position="742"/>
    </location>
</feature>
<dbReference type="GO" id="GO:0006031">
    <property type="term" value="P:chitin biosynthetic process"/>
    <property type="evidence" value="ECO:0007669"/>
    <property type="project" value="TreeGrafter"/>
</dbReference>
<protein>
    <recommendedName>
        <fullName evidence="2">chitin synthase</fullName>
        <ecNumber evidence="2">2.4.1.16</ecNumber>
    </recommendedName>
</protein>
<evidence type="ECO:0000256" key="6">
    <source>
        <dbReference type="ARBA" id="ARBA00022692"/>
    </source>
</evidence>
<gene>
    <name evidence="13" type="ORF">PMKS-000342</name>
</gene>
<keyword evidence="6 11" id="KW-0812">Transmembrane</keyword>
<dbReference type="SUPFAM" id="SSF53448">
    <property type="entry name" value="Nucleotide-diphospho-sugar transferases"/>
    <property type="match status" value="1"/>
</dbReference>
<feature type="domain" description="Chitin synthase N-terminal" evidence="12">
    <location>
        <begin position="183"/>
        <end position="261"/>
    </location>
</feature>
<evidence type="ECO:0000313" key="13">
    <source>
        <dbReference type="EMBL" id="GAV26881.1"/>
    </source>
</evidence>
<evidence type="ECO:0000256" key="9">
    <source>
        <dbReference type="ARBA" id="ARBA00023316"/>
    </source>
</evidence>
<keyword evidence="14" id="KW-1185">Reference proteome</keyword>
<reference evidence="13 14" key="1">
    <citation type="submission" date="2016-08" db="EMBL/GenBank/DDBJ databases">
        <title>Whole genome shotgun sequence of Pichia membranifaciens KS47-1.</title>
        <authorList>
            <person name="Konishi M."/>
            <person name="Ishida M."/>
            <person name="Arakawa T."/>
            <person name="Kato Y."/>
            <person name="Horiuchi J."/>
        </authorList>
    </citation>
    <scope>NUCLEOTIDE SEQUENCE [LARGE SCALE GENOMIC DNA]</scope>
    <source>
        <strain evidence="13 14">KS47-1</strain>
    </source>
</reference>
<organism evidence="13 14">
    <name type="scientific">Pichia membranifaciens</name>
    <dbReference type="NCBI Taxonomy" id="4926"/>
    <lineage>
        <taxon>Eukaryota</taxon>
        <taxon>Fungi</taxon>
        <taxon>Dikarya</taxon>
        <taxon>Ascomycota</taxon>
        <taxon>Saccharomycotina</taxon>
        <taxon>Pichiomycetes</taxon>
        <taxon>Pichiales</taxon>
        <taxon>Pichiaceae</taxon>
        <taxon>Pichia</taxon>
    </lineage>
</organism>
<feature type="transmembrane region" description="Helical" evidence="11">
    <location>
        <begin position="919"/>
        <end position="936"/>
    </location>
</feature>
<dbReference type="GO" id="GO:0030428">
    <property type="term" value="C:cell septum"/>
    <property type="evidence" value="ECO:0007669"/>
    <property type="project" value="TreeGrafter"/>
</dbReference>
<sequence>MRDSSYSNIAYDPFNSAFDDDDDDDDDEVAESSNIDHSNGHPYSESSQDVESQYLPKSGNPVNVSVYENPDESSTNNNFVHSPMRNTTLTFPDQGVNYDYSPSDSFQNLNYYSNFQQQQQQQPLFMNNGSGFSEDQSETSPVFQSFERDPDEPELDNNQLFQNNEEDQQNGLEHANFADKGDNKVELIDGKYYSFDYPVPTQLSHRIPFKGAKQLTEFTHLRYHAITTDPKEFSDDNPLGKDYIENYPLRQNVYSVQRDTELMIVCTMYNEDEILLGRTLKGVFKNIKTMYNLKEDENIHPFGKNTWKKIVVVIVSDGKNKINEKSKALLTLLGVFQEGIMQESVNDEKVNAHLFEYTTTFGIGKFDYNRTNHSFTVPLVTEQTVPVQLMFLLKEENKQKINSHRWALNFLCPNLNPKVVVLLDVGTEPGPDSIYKLWKAFKNPKIGGACGEIRAMLGNHASPNDESSIWKKMGRFIYFQLSDFTKCVINPLVAAQNFEYKMSNILDKPMESAFGFVTVLPGAFSAYRYEALQGEPLRAYFHGEDMKSNTKKPAGVLESNMYLAEDRILCFELIAKSEKSYLLQYVHNSYAVTDVPSHISEFVNQRRRWLNGSFFAALYSILHFYRILVSKHSLGRKIALVIEIIYQTVNILLSWFALSIYFLVFRILALDLSDTFVGEKTGDILAIVFLWVYIAAIVLTFIISFGNKPNDAKYFYLLAFSLFAVIVIYMTFSVVCLTIQSIESIKAEIGEYSKFTLSIGLKYLRDEKFRDLTISLSSTYVLYLIGSLIFFDVFHLFACTVQYILLSPAYINVLGIFAFCNINDISWGTKGALGDESKFPKKKANANDEEEKNILLLSENLENPDVLYKKAQRFLEGTTGDGGDDSGADSEKKMMQQEQDQIQENIRTSEKNYALGRTYTVLLWLISNFCLLVIILRTGGLEDYSNYVQGQSTSATTTSTTQSYLVKRNYWNDMNVANYFMTAILWIVAGLALFRLGGCIYYRVSFFVSERVHHRSAVLRE</sequence>
<keyword evidence="8 11" id="KW-0472">Membrane</keyword>
<evidence type="ECO:0000256" key="3">
    <source>
        <dbReference type="ARBA" id="ARBA00022475"/>
    </source>
</evidence>
<keyword evidence="5" id="KW-0808">Transferase</keyword>
<accession>A0A1Q2YBJ8</accession>
<evidence type="ECO:0000256" key="11">
    <source>
        <dbReference type="SAM" id="Phobius"/>
    </source>
</evidence>